<dbReference type="InterPro" id="IPR007110">
    <property type="entry name" value="Ig-like_dom"/>
</dbReference>
<dbReference type="InterPro" id="IPR003599">
    <property type="entry name" value="Ig_sub"/>
</dbReference>
<organism evidence="2 3">
    <name type="scientific">Parthenolecanium corni</name>
    <dbReference type="NCBI Taxonomy" id="536013"/>
    <lineage>
        <taxon>Eukaryota</taxon>
        <taxon>Metazoa</taxon>
        <taxon>Ecdysozoa</taxon>
        <taxon>Arthropoda</taxon>
        <taxon>Hexapoda</taxon>
        <taxon>Insecta</taxon>
        <taxon>Pterygota</taxon>
        <taxon>Neoptera</taxon>
        <taxon>Paraneoptera</taxon>
        <taxon>Hemiptera</taxon>
        <taxon>Sternorrhyncha</taxon>
        <taxon>Coccoidea</taxon>
        <taxon>Coccidae</taxon>
        <taxon>Parthenolecanium</taxon>
    </lineage>
</organism>
<name>A0AAN9Y619_9HEMI</name>
<evidence type="ECO:0000313" key="2">
    <source>
        <dbReference type="EMBL" id="KAK7598087.1"/>
    </source>
</evidence>
<dbReference type="Pfam" id="PF07686">
    <property type="entry name" value="V-set"/>
    <property type="match status" value="1"/>
</dbReference>
<dbReference type="EMBL" id="JBBCAQ010000014">
    <property type="protein sequence ID" value="KAK7598087.1"/>
    <property type="molecule type" value="Genomic_DNA"/>
</dbReference>
<dbReference type="PROSITE" id="PS50835">
    <property type="entry name" value="IG_LIKE"/>
    <property type="match status" value="2"/>
</dbReference>
<proteinExistence type="predicted"/>
<dbReference type="PANTHER" id="PTHR23278:SF19">
    <property type="entry name" value="OBSCURIN"/>
    <property type="match status" value="1"/>
</dbReference>
<evidence type="ECO:0000313" key="3">
    <source>
        <dbReference type="Proteomes" id="UP001367676"/>
    </source>
</evidence>
<dbReference type="AlphaFoldDB" id="A0AAN9Y619"/>
<gene>
    <name evidence="2" type="ORF">V9T40_006322</name>
</gene>
<dbReference type="PANTHER" id="PTHR23278">
    <property type="entry name" value="SIDESTEP PROTEIN"/>
    <property type="match status" value="1"/>
</dbReference>
<feature type="domain" description="Ig-like" evidence="1">
    <location>
        <begin position="130"/>
        <end position="183"/>
    </location>
</feature>
<dbReference type="InterPro" id="IPR036179">
    <property type="entry name" value="Ig-like_dom_sf"/>
</dbReference>
<keyword evidence="3" id="KW-1185">Reference proteome</keyword>
<evidence type="ECO:0000259" key="1">
    <source>
        <dbReference type="PROSITE" id="PS50835"/>
    </source>
</evidence>
<feature type="domain" description="Ig-like" evidence="1">
    <location>
        <begin position="17"/>
        <end position="123"/>
    </location>
</feature>
<reference evidence="2 3" key="1">
    <citation type="submission" date="2024-03" db="EMBL/GenBank/DDBJ databases">
        <title>Adaptation during the transition from Ophiocordyceps entomopathogen to insect associate is accompanied by gene loss and intensified selection.</title>
        <authorList>
            <person name="Ward C.M."/>
            <person name="Onetto C.A."/>
            <person name="Borneman A.R."/>
        </authorList>
    </citation>
    <scope>NUCLEOTIDE SEQUENCE [LARGE SCALE GENOMIC DNA]</scope>
    <source>
        <strain evidence="2">AWRI1</strain>
        <tissue evidence="2">Single Adult Female</tissue>
    </source>
</reference>
<protein>
    <recommendedName>
        <fullName evidence="1">Ig-like domain-containing protein</fullName>
    </recommendedName>
</protein>
<dbReference type="InterPro" id="IPR013783">
    <property type="entry name" value="Ig-like_fold"/>
</dbReference>
<dbReference type="SUPFAM" id="SSF48726">
    <property type="entry name" value="Immunoglobulin"/>
    <property type="match status" value="1"/>
</dbReference>
<dbReference type="InterPro" id="IPR013106">
    <property type="entry name" value="Ig_V-set"/>
</dbReference>
<dbReference type="Proteomes" id="UP001367676">
    <property type="component" value="Unassembled WGS sequence"/>
</dbReference>
<comment type="caution">
    <text evidence="2">The sequence shown here is derived from an EMBL/GenBank/DDBJ whole genome shotgun (WGS) entry which is preliminary data.</text>
</comment>
<sequence length="183" mass="20627">MELNNVKFEYGVFPGHPTVVWTEVNGEAELPCQVSTPVGDKINMVLWFKDQTGIPIYSFDARGVETTNGIHMALSNLEKRCSFTPSDVKGGSLRIFKITNNDAGLYKCRVDFSNSPTQQSKLTLAIADRPLVQIVSRPKFNFNKIKEGDNISLECAINANPPANDIRWFHDVSIEKHIIFYYI</sequence>
<dbReference type="Gene3D" id="2.60.40.10">
    <property type="entry name" value="Immunoglobulins"/>
    <property type="match status" value="2"/>
</dbReference>
<accession>A0AAN9Y619</accession>
<dbReference type="SMART" id="SM00409">
    <property type="entry name" value="IG"/>
    <property type="match status" value="1"/>
</dbReference>